<feature type="transmembrane region" description="Helical" evidence="1">
    <location>
        <begin position="21"/>
        <end position="41"/>
    </location>
</feature>
<organism evidence="2 3">
    <name type="scientific">Actinomadura parmotrematis</name>
    <dbReference type="NCBI Taxonomy" id="2864039"/>
    <lineage>
        <taxon>Bacteria</taxon>
        <taxon>Bacillati</taxon>
        <taxon>Actinomycetota</taxon>
        <taxon>Actinomycetes</taxon>
        <taxon>Streptosporangiales</taxon>
        <taxon>Thermomonosporaceae</taxon>
        <taxon>Actinomadura</taxon>
    </lineage>
</organism>
<proteinExistence type="predicted"/>
<protein>
    <recommendedName>
        <fullName evidence="4">PH domain-containing protein</fullName>
    </recommendedName>
</protein>
<keyword evidence="1" id="KW-0812">Transmembrane</keyword>
<evidence type="ECO:0008006" key="4">
    <source>
        <dbReference type="Google" id="ProtNLM"/>
    </source>
</evidence>
<comment type="caution">
    <text evidence="2">The sequence shown here is derived from an EMBL/GenBank/DDBJ whole genome shotgun (WGS) entry which is preliminary data.</text>
</comment>
<accession>A0ABS7FYT5</accession>
<dbReference type="RefSeq" id="WP_220168848.1">
    <property type="nucleotide sequence ID" value="NZ_JAIBOA010000017.1"/>
</dbReference>
<keyword evidence="1" id="KW-1133">Transmembrane helix</keyword>
<gene>
    <name evidence="2" type="ORF">K1Y72_24725</name>
</gene>
<reference evidence="2 3" key="1">
    <citation type="submission" date="2021-07" db="EMBL/GenBank/DDBJ databases">
        <title>Actinomadura sp. PM05-2 isolated from lichen.</title>
        <authorList>
            <person name="Somphong A."/>
            <person name="Phongsopitanun W."/>
            <person name="Tanasupawat S."/>
            <person name="Peongsungnone V."/>
        </authorList>
    </citation>
    <scope>NUCLEOTIDE SEQUENCE [LARGE SCALE GENOMIC DNA]</scope>
    <source>
        <strain evidence="2 3">PM05-2</strain>
    </source>
</reference>
<keyword evidence="3" id="KW-1185">Reference proteome</keyword>
<dbReference type="Proteomes" id="UP000774570">
    <property type="component" value="Unassembled WGS sequence"/>
</dbReference>
<name>A0ABS7FYT5_9ACTN</name>
<evidence type="ECO:0000313" key="3">
    <source>
        <dbReference type="Proteomes" id="UP000774570"/>
    </source>
</evidence>
<dbReference type="EMBL" id="JAIBOA010000017">
    <property type="protein sequence ID" value="MBW8485608.1"/>
    <property type="molecule type" value="Genomic_DNA"/>
</dbReference>
<evidence type="ECO:0000313" key="2">
    <source>
        <dbReference type="EMBL" id="MBW8485608.1"/>
    </source>
</evidence>
<sequence length="177" mass="19058">MPVPPPSAVRPYRARHRPWTVLAGHLVLAAWSGLLALLLVAAGERRAGAACLPVPAAIVLSGLARFARGWIARGPAYLTVSGDGVTVGGARLAWDEIGEVAVFRYAVPAGDGRTWRPGMAVVRTRRAPLWPLDDRPCDPLQWGPSRPGVRPRPLLRALRRHAPARVGVIDYGRLPPC</sequence>
<keyword evidence="1" id="KW-0472">Membrane</keyword>
<evidence type="ECO:0000256" key="1">
    <source>
        <dbReference type="SAM" id="Phobius"/>
    </source>
</evidence>